<feature type="domain" description="Retrovirus-related Pol polyprotein from transposon TNT 1-94-like beta-barrel" evidence="3">
    <location>
        <begin position="272"/>
        <end position="346"/>
    </location>
</feature>
<feature type="region of interest" description="Disordered" evidence="1">
    <location>
        <begin position="167"/>
        <end position="220"/>
    </location>
</feature>
<feature type="domain" description="Retrotransposon Copia-like N-terminal" evidence="2">
    <location>
        <begin position="42"/>
        <end position="76"/>
    </location>
</feature>
<dbReference type="PANTHER" id="PTHR34222:SF40">
    <property type="match status" value="1"/>
</dbReference>
<dbReference type="OrthoDB" id="1938972at2759"/>
<dbReference type="Proteomes" id="UP000321393">
    <property type="component" value="Unassembled WGS sequence"/>
</dbReference>
<proteinExistence type="predicted"/>
<comment type="caution">
    <text evidence="4">The sequence shown here is derived from an EMBL/GenBank/DDBJ whole genome shotgun (WGS) entry which is preliminary data.</text>
</comment>
<gene>
    <name evidence="4" type="ORF">E6C27_scaffold82G001090</name>
</gene>
<dbReference type="Pfam" id="PF22936">
    <property type="entry name" value="Pol_BBD"/>
    <property type="match status" value="1"/>
</dbReference>
<evidence type="ECO:0000256" key="1">
    <source>
        <dbReference type="SAM" id="MobiDB-lite"/>
    </source>
</evidence>
<protein>
    <submittedName>
        <fullName evidence="4">Beta-galactosidase</fullName>
    </submittedName>
</protein>
<name>A0A5A7VGG4_CUCMM</name>
<dbReference type="PANTHER" id="PTHR34222">
    <property type="entry name" value="GAG_PRE-INTEGRS DOMAIN-CONTAINING PROTEIN"/>
    <property type="match status" value="1"/>
</dbReference>
<evidence type="ECO:0000259" key="3">
    <source>
        <dbReference type="Pfam" id="PF22936"/>
    </source>
</evidence>
<dbReference type="EMBL" id="SSTE01001846">
    <property type="protein sequence ID" value="KAA0064801.1"/>
    <property type="molecule type" value="Genomic_DNA"/>
</dbReference>
<dbReference type="AlphaFoldDB" id="A0A5A7VGG4"/>
<feature type="compositionally biased region" description="Basic and acidic residues" evidence="1">
    <location>
        <begin position="194"/>
        <end position="215"/>
    </location>
</feature>
<evidence type="ECO:0000313" key="4">
    <source>
        <dbReference type="EMBL" id="KAA0064801.1"/>
    </source>
</evidence>
<sequence>MTSNTSVPMYFENPITSLPTLSSSYVTNTVAQSTAYHFSEDKLNSNNYFSWSQSVKMVLEGRHEFGFLTGEIPRPPPSDPQERYWKEMGLCRDPTNSLQYSRIEKVDRIYDFLAGLNPKFDVVRGHILGKRPIPSLMEVCSEICLEEDRTSAMNISTTPSIDSAAFTARSSTSGNDKHNGKPIPIREPCKQQWHTKEQCSKLHGRPLGDKKRPSNDKQNTGRAYVSEFVGPSQPPESQGNQIDHGPTTLGVIVQSGIPQSSSLICVNGKNPWILDSGTTDHLTRSSKHFVSYIPCASNGTIRIAYGSLAPVAGKGKISPCAGLFLNNVLHVPRLSYNLLSISRITHELNCKTIFLPNSNSFQDLSLGR</sequence>
<evidence type="ECO:0000313" key="5">
    <source>
        <dbReference type="Proteomes" id="UP000321393"/>
    </source>
</evidence>
<accession>A0A5A7VGG4</accession>
<evidence type="ECO:0000259" key="2">
    <source>
        <dbReference type="Pfam" id="PF14244"/>
    </source>
</evidence>
<dbReference type="Pfam" id="PF14244">
    <property type="entry name" value="Retrotran_gag_3"/>
    <property type="match status" value="1"/>
</dbReference>
<organism evidence="4 5">
    <name type="scientific">Cucumis melo var. makuwa</name>
    <name type="common">Oriental melon</name>
    <dbReference type="NCBI Taxonomy" id="1194695"/>
    <lineage>
        <taxon>Eukaryota</taxon>
        <taxon>Viridiplantae</taxon>
        <taxon>Streptophyta</taxon>
        <taxon>Embryophyta</taxon>
        <taxon>Tracheophyta</taxon>
        <taxon>Spermatophyta</taxon>
        <taxon>Magnoliopsida</taxon>
        <taxon>eudicotyledons</taxon>
        <taxon>Gunneridae</taxon>
        <taxon>Pentapetalae</taxon>
        <taxon>rosids</taxon>
        <taxon>fabids</taxon>
        <taxon>Cucurbitales</taxon>
        <taxon>Cucurbitaceae</taxon>
        <taxon>Benincaseae</taxon>
        <taxon>Cucumis</taxon>
    </lineage>
</organism>
<dbReference type="InterPro" id="IPR029472">
    <property type="entry name" value="Copia-like_N"/>
</dbReference>
<dbReference type="InterPro" id="IPR054722">
    <property type="entry name" value="PolX-like_BBD"/>
</dbReference>
<reference evidence="4 5" key="1">
    <citation type="submission" date="2019-08" db="EMBL/GenBank/DDBJ databases">
        <title>Draft genome sequences of two oriental melons (Cucumis melo L. var makuwa).</title>
        <authorList>
            <person name="Kwon S.-Y."/>
        </authorList>
    </citation>
    <scope>NUCLEOTIDE SEQUENCE [LARGE SCALE GENOMIC DNA]</scope>
    <source>
        <strain evidence="5">cv. SW 3</strain>
        <tissue evidence="4">Leaf</tissue>
    </source>
</reference>